<feature type="domain" description="Phage capsid-like C-terminal" evidence="2">
    <location>
        <begin position="133"/>
        <end position="418"/>
    </location>
</feature>
<evidence type="ECO:0000313" key="4">
    <source>
        <dbReference type="Proteomes" id="UP000295122"/>
    </source>
</evidence>
<dbReference type="Proteomes" id="UP000295122">
    <property type="component" value="Unassembled WGS sequence"/>
</dbReference>
<protein>
    <submittedName>
        <fullName evidence="3">HK97 family phage major capsid protein</fullName>
    </submittedName>
</protein>
<dbReference type="EMBL" id="SNZR01000014">
    <property type="protein sequence ID" value="TDR88953.1"/>
    <property type="molecule type" value="Genomic_DNA"/>
</dbReference>
<accession>A0A4R7BU91</accession>
<evidence type="ECO:0000259" key="2">
    <source>
        <dbReference type="Pfam" id="PF05065"/>
    </source>
</evidence>
<reference evidence="3 4" key="1">
    <citation type="submission" date="2019-03" db="EMBL/GenBank/DDBJ databases">
        <title>Genomic Encyclopedia of Type Strains, Phase IV (KMG-IV): sequencing the most valuable type-strain genomes for metagenomic binning, comparative biology and taxonomic classification.</title>
        <authorList>
            <person name="Goeker M."/>
        </authorList>
    </citation>
    <scope>NUCLEOTIDE SEQUENCE [LARGE SCALE GENOMIC DNA]</scope>
    <source>
        <strain evidence="3 4">DSM 25903</strain>
    </source>
</reference>
<evidence type="ECO:0000256" key="1">
    <source>
        <dbReference type="ARBA" id="ARBA00004328"/>
    </source>
</evidence>
<dbReference type="SUPFAM" id="SSF56563">
    <property type="entry name" value="Major capsid protein gp5"/>
    <property type="match status" value="1"/>
</dbReference>
<dbReference type="InterPro" id="IPR024455">
    <property type="entry name" value="Phage_capsid"/>
</dbReference>
<evidence type="ECO:0000313" key="3">
    <source>
        <dbReference type="EMBL" id="TDR88953.1"/>
    </source>
</evidence>
<dbReference type="NCBIfam" id="TIGR01554">
    <property type="entry name" value="major_cap_HK97"/>
    <property type="match status" value="1"/>
</dbReference>
<dbReference type="Pfam" id="PF05065">
    <property type="entry name" value="Phage_capsid"/>
    <property type="match status" value="1"/>
</dbReference>
<dbReference type="Gene3D" id="3.30.2320.10">
    <property type="entry name" value="hypothetical protein PF0899 domain"/>
    <property type="match status" value="1"/>
</dbReference>
<keyword evidence="4" id="KW-1185">Reference proteome</keyword>
<sequence>MDTSLHAAAPETKNAPSASAEVAQAFDEFARTFDAFREANDERLAQIETRLAPDVVTEEKLARIDRALDDAQRRLDRVQLDSRRPVLGGTPERRDPTAAEHKSAFDLYVRSGEAAGLKTLEAKALSAGSGPDGGYLVPTAVEKEVLSRLAAISPIRAIASVRVISSGQYKRAFSTAGPATGWVGETAARPQTASPTLAELSFPAMELYAMPAATQTLLDDAIVNIDDWLASEVETAFATQEGAAFVSGDGINKPKGFLASTTVDETAWAWGSLGFVETGAAGAFAATDPADCLVDLVYALKAGYRQNATFVMNRRTQSAVRKLKDESGAYLWQPPGAAGQPATLMSFPVVEAEDMPNIATGSLSIAFGDFRRGYLVVDRAGIRILRDPYSAKPYVLFYTTKRVGGGVQDYDAIKLLKFAA</sequence>
<comment type="subcellular location">
    <subcellularLocation>
        <location evidence="1">Virion</location>
    </subcellularLocation>
</comment>
<dbReference type="Gene3D" id="3.30.2400.10">
    <property type="entry name" value="Major capsid protein gp5"/>
    <property type="match status" value="1"/>
</dbReference>
<dbReference type="AlphaFoldDB" id="A0A4R7BU91"/>
<organism evidence="3 4">
    <name type="scientific">Enterovirga rhinocerotis</name>
    <dbReference type="NCBI Taxonomy" id="1339210"/>
    <lineage>
        <taxon>Bacteria</taxon>
        <taxon>Pseudomonadati</taxon>
        <taxon>Pseudomonadota</taxon>
        <taxon>Alphaproteobacteria</taxon>
        <taxon>Hyphomicrobiales</taxon>
        <taxon>Methylobacteriaceae</taxon>
        <taxon>Enterovirga</taxon>
    </lineage>
</organism>
<gene>
    <name evidence="3" type="ORF">EV668_3438</name>
</gene>
<proteinExistence type="predicted"/>
<dbReference type="InterPro" id="IPR054612">
    <property type="entry name" value="Phage_capsid-like_C"/>
</dbReference>
<dbReference type="OrthoDB" id="9786516at2"/>
<name>A0A4R7BU91_9HYPH</name>
<comment type="caution">
    <text evidence="3">The sequence shown here is derived from an EMBL/GenBank/DDBJ whole genome shotgun (WGS) entry which is preliminary data.</text>
</comment>